<comment type="similarity">
    <text evidence="2 6">Belongs to the group II decarboxylase family.</text>
</comment>
<dbReference type="InterPro" id="IPR051151">
    <property type="entry name" value="Group_II_Decarboxylase"/>
</dbReference>
<evidence type="ECO:0000256" key="4">
    <source>
        <dbReference type="ARBA" id="ARBA00022898"/>
    </source>
</evidence>
<keyword evidence="4 6" id="KW-0663">Pyridoxal phosphate</keyword>
<dbReference type="PANTHER" id="PTHR46101:SF2">
    <property type="entry name" value="SERINE DECARBOXYLASE"/>
    <property type="match status" value="1"/>
</dbReference>
<evidence type="ECO:0000256" key="1">
    <source>
        <dbReference type="ARBA" id="ARBA00001933"/>
    </source>
</evidence>
<dbReference type="InterPro" id="IPR002129">
    <property type="entry name" value="PyrdxlP-dep_de-COase"/>
</dbReference>
<keyword evidence="8" id="KW-1185">Reference proteome</keyword>
<accession>A0ABU0WAU4</accession>
<dbReference type="InterPro" id="IPR015424">
    <property type="entry name" value="PyrdxlP-dep_Trfase"/>
</dbReference>
<evidence type="ECO:0000313" key="8">
    <source>
        <dbReference type="Proteomes" id="UP001239019"/>
    </source>
</evidence>
<dbReference type="EC" id="4.1.1.22" evidence="7"/>
<evidence type="ECO:0000256" key="3">
    <source>
        <dbReference type="ARBA" id="ARBA00022793"/>
    </source>
</evidence>
<dbReference type="EMBL" id="JAVDDT010000005">
    <property type="protein sequence ID" value="MDQ2070065.1"/>
    <property type="molecule type" value="Genomic_DNA"/>
</dbReference>
<comment type="caution">
    <text evidence="7">The sequence shown here is derived from an EMBL/GenBank/DDBJ whole genome shotgun (WGS) entry which is preliminary data.</text>
</comment>
<gene>
    <name evidence="7" type="ORF">RBH19_09270</name>
</gene>
<keyword evidence="5 6" id="KW-0456">Lyase</keyword>
<dbReference type="Proteomes" id="UP001239019">
    <property type="component" value="Unassembled WGS sequence"/>
</dbReference>
<sequence>MNRSESAAGPVGRRLETALETLQQRRDAYLGYPVAKDFRFSALAEFLDVPLNNLGDPFSDSTWQMATREFEREVLADAARWLRAPEDNWWGYVGNGGSEGNLYGLYLARELLPGATVYFSQATHYSVSKNLHLLNMRHIMIRADERGEMDYDDLRESIRINRDRPVIIFANIGTTMTEARDDLGRIRDILDDLAISQRYIHSDAAFIGLAAPFMQPRPAFDFVDGADSISISGHKFIGCAIPCGIVLARKSNVDRIARSIAYIGSLDTTISGSRNGLTPLMLWQRFRELGESGMAERVKSAQAMAAWTEDAFRQAGIQAWRNPGAFTVVFPRPSDAIIRRFQLATEGKWSHVICVPGVEQSHIQALLDALREEDFPE</sequence>
<dbReference type="Pfam" id="PF00282">
    <property type="entry name" value="Pyridoxal_deC"/>
    <property type="match status" value="1"/>
</dbReference>
<evidence type="ECO:0000313" key="7">
    <source>
        <dbReference type="EMBL" id="MDQ2070065.1"/>
    </source>
</evidence>
<dbReference type="PROSITE" id="PS00392">
    <property type="entry name" value="DDC_GAD_HDC_YDC"/>
    <property type="match status" value="1"/>
</dbReference>
<comment type="cofactor">
    <cofactor evidence="1 6">
        <name>pyridoxal 5'-phosphate</name>
        <dbReference type="ChEBI" id="CHEBI:597326"/>
    </cofactor>
</comment>
<keyword evidence="3" id="KW-0210">Decarboxylase</keyword>
<dbReference type="SUPFAM" id="SSF53383">
    <property type="entry name" value="PLP-dependent transferases"/>
    <property type="match status" value="1"/>
</dbReference>
<dbReference type="RefSeq" id="WP_306728562.1">
    <property type="nucleotide sequence ID" value="NZ_JAVDDT010000005.1"/>
</dbReference>
<evidence type="ECO:0000256" key="2">
    <source>
        <dbReference type="ARBA" id="ARBA00009533"/>
    </source>
</evidence>
<dbReference type="GO" id="GO:0004398">
    <property type="term" value="F:histidine decarboxylase activity"/>
    <property type="evidence" value="ECO:0007669"/>
    <property type="project" value="UniProtKB-EC"/>
</dbReference>
<dbReference type="InterPro" id="IPR015421">
    <property type="entry name" value="PyrdxlP-dep_Trfase_major"/>
</dbReference>
<organism evidence="7 8">
    <name type="scientific">Natronospira bacteriovora</name>
    <dbReference type="NCBI Taxonomy" id="3069753"/>
    <lineage>
        <taxon>Bacteria</taxon>
        <taxon>Pseudomonadati</taxon>
        <taxon>Pseudomonadota</taxon>
        <taxon>Gammaproteobacteria</taxon>
        <taxon>Natronospirales</taxon>
        <taxon>Natronospiraceae</taxon>
        <taxon>Natronospira</taxon>
    </lineage>
</organism>
<protein>
    <submittedName>
        <fullName evidence="7">Histidine decarboxylase</fullName>
        <ecNumber evidence="7">4.1.1.22</ecNumber>
    </submittedName>
</protein>
<evidence type="ECO:0000256" key="6">
    <source>
        <dbReference type="RuleBase" id="RU000382"/>
    </source>
</evidence>
<dbReference type="PANTHER" id="PTHR46101">
    <property type="match status" value="1"/>
</dbReference>
<dbReference type="Gene3D" id="3.40.640.10">
    <property type="entry name" value="Type I PLP-dependent aspartate aminotransferase-like (Major domain)"/>
    <property type="match status" value="1"/>
</dbReference>
<name>A0ABU0WAU4_9GAMM</name>
<dbReference type="InterPro" id="IPR021115">
    <property type="entry name" value="Pyridoxal-P_BS"/>
</dbReference>
<reference evidence="7 8" key="1">
    <citation type="submission" date="2023-08" db="EMBL/GenBank/DDBJ databases">
        <title>Whole-genome sequencing of halo(alkali)philic microorganisms from hypersaline lakes.</title>
        <authorList>
            <person name="Sorokin D.Y."/>
            <person name="Abbas B."/>
            <person name="Merkel A.Y."/>
        </authorList>
    </citation>
    <scope>NUCLEOTIDE SEQUENCE [LARGE SCALE GENOMIC DNA]</scope>
    <source>
        <strain evidence="7 8">AB-CW4</strain>
    </source>
</reference>
<evidence type="ECO:0000256" key="5">
    <source>
        <dbReference type="ARBA" id="ARBA00023239"/>
    </source>
</evidence>
<proteinExistence type="inferred from homology"/>
<dbReference type="NCBIfam" id="NF002748">
    <property type="entry name" value="PRK02769.1"/>
    <property type="match status" value="1"/>
</dbReference>